<reference evidence="11" key="2">
    <citation type="submission" date="2023-03" db="EMBL/GenBank/DDBJ databases">
        <authorList>
            <person name="Inwood S.N."/>
            <person name="Skelly J.G."/>
            <person name="Guhlin J."/>
            <person name="Harrop T.W.R."/>
            <person name="Goldson S.G."/>
            <person name="Dearden P.K."/>
        </authorList>
    </citation>
    <scope>NUCLEOTIDE SEQUENCE</scope>
    <source>
        <strain evidence="11">Lincoln</strain>
        <tissue evidence="11">Whole body</tissue>
    </source>
</reference>
<accession>A0AA39G1A7</accession>
<protein>
    <submittedName>
        <fullName evidence="11">Uncharacterized protein</fullName>
    </submittedName>
</protein>
<organism evidence="11 12">
    <name type="scientific">Microctonus hyperodae</name>
    <name type="common">Parasitoid wasp</name>
    <dbReference type="NCBI Taxonomy" id="165561"/>
    <lineage>
        <taxon>Eukaryota</taxon>
        <taxon>Metazoa</taxon>
        <taxon>Ecdysozoa</taxon>
        <taxon>Arthropoda</taxon>
        <taxon>Hexapoda</taxon>
        <taxon>Insecta</taxon>
        <taxon>Pterygota</taxon>
        <taxon>Neoptera</taxon>
        <taxon>Endopterygota</taxon>
        <taxon>Hymenoptera</taxon>
        <taxon>Apocrita</taxon>
        <taxon>Ichneumonoidea</taxon>
        <taxon>Braconidae</taxon>
        <taxon>Euphorinae</taxon>
        <taxon>Microctonus</taxon>
    </lineage>
</organism>
<proteinExistence type="predicted"/>
<dbReference type="AlphaFoldDB" id="A0AA39G1A7"/>
<dbReference type="GO" id="GO:0007165">
    <property type="term" value="P:signal transduction"/>
    <property type="evidence" value="ECO:0007669"/>
    <property type="project" value="UniProtKB-KW"/>
</dbReference>
<evidence type="ECO:0000313" key="12">
    <source>
        <dbReference type="Proteomes" id="UP001168972"/>
    </source>
</evidence>
<keyword evidence="8" id="KW-0807">Transducer</keyword>
<dbReference type="PANTHER" id="PTHR22963">
    <property type="entry name" value="ENDOGLIN-RELATED"/>
    <property type="match status" value="1"/>
</dbReference>
<dbReference type="GO" id="GO:0016020">
    <property type="term" value="C:membrane"/>
    <property type="evidence" value="ECO:0007669"/>
    <property type="project" value="UniProtKB-SubCell"/>
</dbReference>
<dbReference type="InterPro" id="IPR004117">
    <property type="entry name" value="7tm6_olfct_rcpt"/>
</dbReference>
<feature type="transmembrane region" description="Helical" evidence="9">
    <location>
        <begin position="133"/>
        <end position="153"/>
    </location>
</feature>
<gene>
    <name evidence="11" type="ORF">PV327_005188</name>
</gene>
<comment type="subcellular location">
    <subcellularLocation>
        <location evidence="1">Membrane</location>
        <topology evidence="1">Multi-pass membrane protein</topology>
    </subcellularLocation>
</comment>
<evidence type="ECO:0000256" key="10">
    <source>
        <dbReference type="SAM" id="SignalP"/>
    </source>
</evidence>
<keyword evidence="10" id="KW-0732">Signal</keyword>
<keyword evidence="4" id="KW-0552">Olfaction</keyword>
<evidence type="ECO:0000256" key="2">
    <source>
        <dbReference type="ARBA" id="ARBA00022606"/>
    </source>
</evidence>
<evidence type="ECO:0000256" key="8">
    <source>
        <dbReference type="ARBA" id="ARBA00023224"/>
    </source>
</evidence>
<keyword evidence="3 9" id="KW-0812">Transmembrane</keyword>
<evidence type="ECO:0000313" key="11">
    <source>
        <dbReference type="EMBL" id="KAK0179436.1"/>
    </source>
</evidence>
<evidence type="ECO:0000256" key="4">
    <source>
        <dbReference type="ARBA" id="ARBA00022725"/>
    </source>
</evidence>
<keyword evidence="7" id="KW-0675">Receptor</keyword>
<evidence type="ECO:0000256" key="5">
    <source>
        <dbReference type="ARBA" id="ARBA00022989"/>
    </source>
</evidence>
<evidence type="ECO:0000256" key="3">
    <source>
        <dbReference type="ARBA" id="ARBA00022692"/>
    </source>
</evidence>
<keyword evidence="12" id="KW-1185">Reference proteome</keyword>
<keyword evidence="6 9" id="KW-0472">Membrane</keyword>
<evidence type="ECO:0000256" key="6">
    <source>
        <dbReference type="ARBA" id="ARBA00023136"/>
    </source>
</evidence>
<sequence length="260" mass="29807">MVIMNILKVYSWMILIVILFSISSSQKVQFHDLLGALDKIVINRVNKKCESDKDCSKIHQCIGSECLNPCPGSCGIEALCYVTNQTISCECPRCYVGDPHKKCETREGALRPLDLNPGLLMNMQFRSNTTMQSAYIIMCHVAVSGVTLSRFFNNRELSILPYKMYLPYNYSKPFLYRLTVLVQFITLFIGVHAAAGFDTLFFGVMLQIISRINILKHRLRITVTTLVEMHDKKSCNIKDYNEIEDKFFANWINNHNALIR</sequence>
<dbReference type="Pfam" id="PF02949">
    <property type="entry name" value="7tm_6"/>
    <property type="match status" value="1"/>
</dbReference>
<reference evidence="11" key="1">
    <citation type="journal article" date="2023" name="bioRxiv">
        <title>Scaffold-level genome assemblies of two parasitoid biocontrol wasps reveal the parthenogenesis mechanism and an associated novel virus.</title>
        <authorList>
            <person name="Inwood S."/>
            <person name="Skelly J."/>
            <person name="Guhlin J."/>
            <person name="Harrop T."/>
            <person name="Goldson S."/>
            <person name="Dearden P."/>
        </authorList>
    </citation>
    <scope>NUCLEOTIDE SEQUENCE</scope>
    <source>
        <strain evidence="11">Lincoln</strain>
        <tissue evidence="11">Whole body</tissue>
    </source>
</reference>
<evidence type="ECO:0000256" key="9">
    <source>
        <dbReference type="SAM" id="Phobius"/>
    </source>
</evidence>
<dbReference type="GO" id="GO:0004984">
    <property type="term" value="F:olfactory receptor activity"/>
    <property type="evidence" value="ECO:0007669"/>
    <property type="project" value="InterPro"/>
</dbReference>
<name>A0AA39G1A7_MICHY</name>
<dbReference type="GO" id="GO:0005549">
    <property type="term" value="F:odorant binding"/>
    <property type="evidence" value="ECO:0007669"/>
    <property type="project" value="InterPro"/>
</dbReference>
<evidence type="ECO:0000256" key="7">
    <source>
        <dbReference type="ARBA" id="ARBA00023170"/>
    </source>
</evidence>
<keyword evidence="5 9" id="KW-1133">Transmembrane helix</keyword>
<comment type="caution">
    <text evidence="11">The sequence shown here is derived from an EMBL/GenBank/DDBJ whole genome shotgun (WGS) entry which is preliminary data.</text>
</comment>
<dbReference type="Proteomes" id="UP001168972">
    <property type="component" value="Unassembled WGS sequence"/>
</dbReference>
<dbReference type="EMBL" id="JAQQBR010000003">
    <property type="protein sequence ID" value="KAK0179436.1"/>
    <property type="molecule type" value="Genomic_DNA"/>
</dbReference>
<feature type="transmembrane region" description="Helical" evidence="9">
    <location>
        <begin position="174"/>
        <end position="193"/>
    </location>
</feature>
<dbReference type="PANTHER" id="PTHR22963:SF39">
    <property type="entry name" value="DUMPY"/>
    <property type="match status" value="1"/>
</dbReference>
<keyword evidence="2" id="KW-0716">Sensory transduction</keyword>
<feature type="chain" id="PRO_5041356790" evidence="10">
    <location>
        <begin position="26"/>
        <end position="260"/>
    </location>
</feature>
<evidence type="ECO:0000256" key="1">
    <source>
        <dbReference type="ARBA" id="ARBA00004141"/>
    </source>
</evidence>
<feature type="signal peptide" evidence="10">
    <location>
        <begin position="1"/>
        <end position="25"/>
    </location>
</feature>